<keyword evidence="1" id="KW-0812">Transmembrane</keyword>
<organism evidence="2 3">
    <name type="scientific">Nonomuraea jiangxiensis</name>
    <dbReference type="NCBI Taxonomy" id="633440"/>
    <lineage>
        <taxon>Bacteria</taxon>
        <taxon>Bacillati</taxon>
        <taxon>Actinomycetota</taxon>
        <taxon>Actinomycetes</taxon>
        <taxon>Streptosporangiales</taxon>
        <taxon>Streptosporangiaceae</taxon>
        <taxon>Nonomuraea</taxon>
    </lineage>
</organism>
<protein>
    <submittedName>
        <fullName evidence="2">Uncharacterized protein</fullName>
    </submittedName>
</protein>
<feature type="transmembrane region" description="Helical" evidence="1">
    <location>
        <begin position="37"/>
        <end position="58"/>
    </location>
</feature>
<keyword evidence="1" id="KW-1133">Transmembrane helix</keyword>
<proteinExistence type="predicted"/>
<reference evidence="2 3" key="1">
    <citation type="submission" date="2016-10" db="EMBL/GenBank/DDBJ databases">
        <authorList>
            <person name="de Groot N.N."/>
        </authorList>
    </citation>
    <scope>NUCLEOTIDE SEQUENCE [LARGE SCALE GENOMIC DNA]</scope>
    <source>
        <strain evidence="2 3">CGMCC 4.6533</strain>
    </source>
</reference>
<dbReference type="STRING" id="633440.SAMN05421869_104496"/>
<dbReference type="Proteomes" id="UP000199202">
    <property type="component" value="Unassembled WGS sequence"/>
</dbReference>
<dbReference type="EMBL" id="FNDJ01000004">
    <property type="protein sequence ID" value="SDI18470.1"/>
    <property type="molecule type" value="Genomic_DNA"/>
</dbReference>
<evidence type="ECO:0000256" key="1">
    <source>
        <dbReference type="SAM" id="Phobius"/>
    </source>
</evidence>
<accession>A0A1G8IIV5</accession>
<name>A0A1G8IIV5_9ACTN</name>
<keyword evidence="1" id="KW-0472">Membrane</keyword>
<dbReference type="AlphaFoldDB" id="A0A1G8IIV5"/>
<sequence>MAQVVTVTAVHLIGSQRGCRTDHRGRQNMSKRLGARAIRIVLISMIAGTGGAAVTSAMTATAAGAAPVPCGEPWHTC</sequence>
<evidence type="ECO:0000313" key="3">
    <source>
        <dbReference type="Proteomes" id="UP000199202"/>
    </source>
</evidence>
<keyword evidence="3" id="KW-1185">Reference proteome</keyword>
<gene>
    <name evidence="2" type="ORF">SAMN05421869_104496</name>
</gene>
<evidence type="ECO:0000313" key="2">
    <source>
        <dbReference type="EMBL" id="SDI18470.1"/>
    </source>
</evidence>